<dbReference type="SUPFAM" id="SSF53067">
    <property type="entry name" value="Actin-like ATPase domain"/>
    <property type="match status" value="1"/>
</dbReference>
<dbReference type="Gene3D" id="3.30.420.40">
    <property type="match status" value="1"/>
</dbReference>
<protein>
    <recommendedName>
        <fullName evidence="1">Actin-like protein N-terminal domain-containing protein</fullName>
    </recommendedName>
</protein>
<dbReference type="EMBL" id="CP072134">
    <property type="protein sequence ID" value="QTH72978.1"/>
    <property type="molecule type" value="Genomic_DNA"/>
</dbReference>
<gene>
    <name evidence="2" type="ORF">J5O05_17620</name>
</gene>
<evidence type="ECO:0000313" key="2">
    <source>
        <dbReference type="EMBL" id="QTH72978.1"/>
    </source>
</evidence>
<feature type="domain" description="Actin-like protein N-terminal" evidence="1">
    <location>
        <begin position="15"/>
        <end position="128"/>
    </location>
</feature>
<accession>A0A975DJL9</accession>
<organism evidence="2 3">
    <name type="scientific">Pseudoalteromonas xiamenensis</name>
    <dbReference type="NCBI Taxonomy" id="882626"/>
    <lineage>
        <taxon>Bacteria</taxon>
        <taxon>Pseudomonadati</taxon>
        <taxon>Pseudomonadota</taxon>
        <taxon>Gammaproteobacteria</taxon>
        <taxon>Alteromonadales</taxon>
        <taxon>Pseudoalteromonadaceae</taxon>
        <taxon>Pseudoalteromonas</taxon>
    </lineage>
</organism>
<dbReference type="KEGG" id="pxi:J5O05_17620"/>
<evidence type="ECO:0000259" key="1">
    <source>
        <dbReference type="Pfam" id="PF17989"/>
    </source>
</evidence>
<dbReference type="RefSeq" id="WP_208844597.1">
    <property type="nucleotide sequence ID" value="NZ_CP072134.1"/>
</dbReference>
<evidence type="ECO:0000313" key="3">
    <source>
        <dbReference type="Proteomes" id="UP000664904"/>
    </source>
</evidence>
<proteinExistence type="predicted"/>
<keyword evidence="3" id="KW-1185">Reference proteome</keyword>
<geneLocation type="plasmid" evidence="2 3">
    <name>unnamed4</name>
</geneLocation>
<dbReference type="InterPro" id="IPR040607">
    <property type="entry name" value="ALP_N"/>
</dbReference>
<sequence length="135" mass="14735">MFEGKARDQVVSVEVGYGTTTVVFSSSSSYCNSITYPSVNQSFELAGGLLKPGKDTRNVVVTIENDQYEVGPNVDIATPTLSHRNLNDSYISSEQYRALLIGALMLQPNSDIDFLALGLPVNRTNLQDKLISTIE</sequence>
<dbReference type="AlphaFoldDB" id="A0A975DJL9"/>
<keyword evidence="2" id="KW-0614">Plasmid</keyword>
<dbReference type="Pfam" id="PF17989">
    <property type="entry name" value="ALP_N"/>
    <property type="match status" value="1"/>
</dbReference>
<reference evidence="2" key="1">
    <citation type="submission" date="2021-03" db="EMBL/GenBank/DDBJ databases">
        <title>Complete Genome of Pseudoalteromonas xiamenensis STKMTI.2, a new potential marine bacterium producing anti-Vibrio compounds.</title>
        <authorList>
            <person name="Handayani D.P."/>
            <person name="Isnansetyo A."/>
            <person name="Istiqomah I."/>
            <person name="Jumina J."/>
        </authorList>
    </citation>
    <scope>NUCLEOTIDE SEQUENCE</scope>
    <source>
        <strain evidence="2">STKMTI.2</strain>
        <plasmid evidence="2">unnamed4</plasmid>
    </source>
</reference>
<name>A0A975DJL9_9GAMM</name>
<dbReference type="Proteomes" id="UP000664904">
    <property type="component" value="Plasmid unnamed4"/>
</dbReference>
<dbReference type="InterPro" id="IPR043129">
    <property type="entry name" value="ATPase_NBD"/>
</dbReference>